<dbReference type="OrthoDB" id="1843873at2759"/>
<accession>A0A2K1J2X3</accession>
<proteinExistence type="predicted"/>
<dbReference type="InterPro" id="IPR044822">
    <property type="entry name" value="Myb_DNA-bind_4"/>
</dbReference>
<organism evidence="3">
    <name type="scientific">Physcomitrium patens</name>
    <name type="common">Spreading-leaved earth moss</name>
    <name type="synonym">Physcomitrella patens</name>
    <dbReference type="NCBI Taxonomy" id="3218"/>
    <lineage>
        <taxon>Eukaryota</taxon>
        <taxon>Viridiplantae</taxon>
        <taxon>Streptophyta</taxon>
        <taxon>Embryophyta</taxon>
        <taxon>Bryophyta</taxon>
        <taxon>Bryophytina</taxon>
        <taxon>Bryopsida</taxon>
        <taxon>Funariidae</taxon>
        <taxon>Funariales</taxon>
        <taxon>Funariaceae</taxon>
        <taxon>Physcomitrium</taxon>
    </lineage>
</organism>
<dbReference type="PaxDb" id="3218-PP1S26_50V6.1"/>
<sequence length="315" mass="35732">MLSVAGMASHGESMPSVVLDNKDAIHVAEALTDELQVDDGIRHYKKGMWTVSELLVLQAVRREDFERQAKGGSREKHRVENGMWRESPEVAREHHNRSAHERWKWMEDRCWMQGVQRSAGQCQDKWEGITAGFKKVNDYEKQLTIGQPSYWQLGSDDKKKLRLPPNFHKEVFTALQEWYVKSRTGEPGVLFDALAPSRGVASNMDFSGSAGESDENDAGPISSGKRRRSGPSKFGSMDGIAAVLERNNRNIVDALRLAEDRKDNRHKQTLQFEREKHRDLIELQKQLGSGYITALNRIGDALDKFAMAMQASSRH</sequence>
<dbReference type="PANTHER" id="PTHR33492">
    <property type="entry name" value="OSJNBA0043A12.37 PROTEIN-RELATED"/>
    <property type="match status" value="1"/>
</dbReference>
<keyword evidence="5" id="KW-1185">Reference proteome</keyword>
<dbReference type="EnsemblPlants" id="Pp3c17_6370V3.2">
    <property type="protein sequence ID" value="Pp3c17_6370V3.2"/>
    <property type="gene ID" value="Pp3c17_6370"/>
</dbReference>
<dbReference type="Gramene" id="Pp3c17_6370V3.2">
    <property type="protein sequence ID" value="Pp3c17_6370V3.2"/>
    <property type="gene ID" value="Pp3c17_6370"/>
</dbReference>
<dbReference type="Gramene" id="Pp3c17_6370V3.3">
    <property type="protein sequence ID" value="Pp3c17_6370V3.3"/>
    <property type="gene ID" value="Pp3c17_6370"/>
</dbReference>
<reference evidence="4" key="3">
    <citation type="submission" date="2020-12" db="UniProtKB">
        <authorList>
            <consortium name="EnsemblPlants"/>
        </authorList>
    </citation>
    <scope>IDENTIFICATION</scope>
</reference>
<evidence type="ECO:0000256" key="1">
    <source>
        <dbReference type="SAM" id="MobiDB-lite"/>
    </source>
</evidence>
<dbReference type="PANTHER" id="PTHR33492:SF20">
    <property type="entry name" value="MYB_SANT-LIKE DNA-BINDING DOMAIN-CONTAINING PROTEIN"/>
    <property type="match status" value="1"/>
</dbReference>
<evidence type="ECO:0000313" key="4">
    <source>
        <dbReference type="EnsemblPlants" id="Pp3c17_6370V3.1"/>
    </source>
</evidence>
<gene>
    <name evidence="4" type="primary">LOC112294117</name>
    <name evidence="3" type="ORF">PHYPA_021721</name>
</gene>
<feature type="domain" description="Myb/SANT-like DNA-binding" evidence="2">
    <location>
        <begin position="81"/>
        <end position="142"/>
    </location>
</feature>
<feature type="region of interest" description="Disordered" evidence="1">
    <location>
        <begin position="204"/>
        <end position="234"/>
    </location>
</feature>
<dbReference type="EMBL" id="ABEU02000017">
    <property type="protein sequence ID" value="PNR35871.1"/>
    <property type="molecule type" value="Genomic_DNA"/>
</dbReference>
<evidence type="ECO:0000259" key="2">
    <source>
        <dbReference type="Pfam" id="PF13837"/>
    </source>
</evidence>
<evidence type="ECO:0000313" key="3">
    <source>
        <dbReference type="EMBL" id="PNR35871.1"/>
    </source>
</evidence>
<dbReference type="Pfam" id="PF13837">
    <property type="entry name" value="Myb_DNA-bind_4"/>
    <property type="match status" value="1"/>
</dbReference>
<dbReference type="GeneID" id="112294117"/>
<dbReference type="Proteomes" id="UP000006727">
    <property type="component" value="Chromosome 17"/>
</dbReference>
<reference evidence="3 5" key="1">
    <citation type="journal article" date="2008" name="Science">
        <title>The Physcomitrella genome reveals evolutionary insights into the conquest of land by plants.</title>
        <authorList>
            <person name="Rensing S."/>
            <person name="Lang D."/>
            <person name="Zimmer A."/>
            <person name="Terry A."/>
            <person name="Salamov A."/>
            <person name="Shapiro H."/>
            <person name="Nishiyama T."/>
            <person name="Perroud P.-F."/>
            <person name="Lindquist E."/>
            <person name="Kamisugi Y."/>
            <person name="Tanahashi T."/>
            <person name="Sakakibara K."/>
            <person name="Fujita T."/>
            <person name="Oishi K."/>
            <person name="Shin-I T."/>
            <person name="Kuroki Y."/>
            <person name="Toyoda A."/>
            <person name="Suzuki Y."/>
            <person name="Hashimoto A."/>
            <person name="Yamaguchi K."/>
            <person name="Sugano A."/>
            <person name="Kohara Y."/>
            <person name="Fujiyama A."/>
            <person name="Anterola A."/>
            <person name="Aoki S."/>
            <person name="Ashton N."/>
            <person name="Barbazuk W.B."/>
            <person name="Barker E."/>
            <person name="Bennetzen J."/>
            <person name="Bezanilla M."/>
            <person name="Blankenship R."/>
            <person name="Cho S.H."/>
            <person name="Dutcher S."/>
            <person name="Estelle M."/>
            <person name="Fawcett J.A."/>
            <person name="Gundlach H."/>
            <person name="Hanada K."/>
            <person name="Heyl A."/>
            <person name="Hicks K.A."/>
            <person name="Hugh J."/>
            <person name="Lohr M."/>
            <person name="Mayer K."/>
            <person name="Melkozernov A."/>
            <person name="Murata T."/>
            <person name="Nelson D."/>
            <person name="Pils B."/>
            <person name="Prigge M."/>
            <person name="Reiss B."/>
            <person name="Renner T."/>
            <person name="Rombauts S."/>
            <person name="Rushton P."/>
            <person name="Sanderfoot A."/>
            <person name="Schween G."/>
            <person name="Shiu S.-H."/>
            <person name="Stueber K."/>
            <person name="Theodoulou F.L."/>
            <person name="Tu H."/>
            <person name="Van de Peer Y."/>
            <person name="Verrier P.J."/>
            <person name="Waters E."/>
            <person name="Wood A."/>
            <person name="Yang L."/>
            <person name="Cove D."/>
            <person name="Cuming A."/>
            <person name="Hasebe M."/>
            <person name="Lucas S."/>
            <person name="Mishler D.B."/>
            <person name="Reski R."/>
            <person name="Grigoriev I."/>
            <person name="Quatrano R.S."/>
            <person name="Boore J.L."/>
        </authorList>
    </citation>
    <scope>NUCLEOTIDE SEQUENCE [LARGE SCALE GENOMIC DNA]</scope>
    <source>
        <strain evidence="4 5">cv. Gransden 2004</strain>
    </source>
</reference>
<evidence type="ECO:0000313" key="5">
    <source>
        <dbReference type="Proteomes" id="UP000006727"/>
    </source>
</evidence>
<reference evidence="3 5" key="2">
    <citation type="journal article" date="2018" name="Plant J.">
        <title>The Physcomitrella patens chromosome-scale assembly reveals moss genome structure and evolution.</title>
        <authorList>
            <person name="Lang D."/>
            <person name="Ullrich K.K."/>
            <person name="Murat F."/>
            <person name="Fuchs J."/>
            <person name="Jenkins J."/>
            <person name="Haas F.B."/>
            <person name="Piednoel M."/>
            <person name="Gundlach H."/>
            <person name="Van Bel M."/>
            <person name="Meyberg R."/>
            <person name="Vives C."/>
            <person name="Morata J."/>
            <person name="Symeonidi A."/>
            <person name="Hiss M."/>
            <person name="Muchero W."/>
            <person name="Kamisugi Y."/>
            <person name="Saleh O."/>
            <person name="Blanc G."/>
            <person name="Decker E.L."/>
            <person name="van Gessel N."/>
            <person name="Grimwood J."/>
            <person name="Hayes R.D."/>
            <person name="Graham S.W."/>
            <person name="Gunter L.E."/>
            <person name="McDaniel S.F."/>
            <person name="Hoernstein S.N.W."/>
            <person name="Larsson A."/>
            <person name="Li F.W."/>
            <person name="Perroud P.F."/>
            <person name="Phillips J."/>
            <person name="Ranjan P."/>
            <person name="Rokshar D.S."/>
            <person name="Rothfels C.J."/>
            <person name="Schneider L."/>
            <person name="Shu S."/>
            <person name="Stevenson D.W."/>
            <person name="Thummler F."/>
            <person name="Tillich M."/>
            <person name="Villarreal Aguilar J.C."/>
            <person name="Widiez T."/>
            <person name="Wong G.K."/>
            <person name="Wymore A."/>
            <person name="Zhang Y."/>
            <person name="Zimmer A.D."/>
            <person name="Quatrano R.S."/>
            <person name="Mayer K.F.X."/>
            <person name="Goodstein D."/>
            <person name="Casacuberta J.M."/>
            <person name="Vandepoele K."/>
            <person name="Reski R."/>
            <person name="Cuming A.C."/>
            <person name="Tuskan G.A."/>
            <person name="Maumus F."/>
            <person name="Salse J."/>
            <person name="Schmutz J."/>
            <person name="Rensing S.A."/>
        </authorList>
    </citation>
    <scope>NUCLEOTIDE SEQUENCE [LARGE SCALE GENOMIC DNA]</scope>
    <source>
        <strain evidence="4 5">cv. Gransden 2004</strain>
    </source>
</reference>
<protein>
    <recommendedName>
        <fullName evidence="2">Myb/SANT-like DNA-binding domain-containing protein</fullName>
    </recommendedName>
</protein>
<name>A0A2K1J2X3_PHYPA</name>
<dbReference type="RefSeq" id="XP_024400068.1">
    <property type="nucleotide sequence ID" value="XM_024544300.2"/>
</dbReference>
<dbReference type="AlphaFoldDB" id="A0A2K1J2X3"/>
<dbReference type="EnsemblPlants" id="Pp3c17_6370V3.3">
    <property type="protein sequence ID" value="Pp3c17_6370V3.3"/>
    <property type="gene ID" value="Pp3c17_6370"/>
</dbReference>
<dbReference type="EnsemblPlants" id="Pp3c17_6370V3.1">
    <property type="protein sequence ID" value="Pp3c17_6370V3.1"/>
    <property type="gene ID" value="Pp3c17_6370"/>
</dbReference>
<dbReference type="STRING" id="3218.A0A2K1J2X3"/>
<dbReference type="Gramene" id="Pp3c17_6370V3.1">
    <property type="protein sequence ID" value="Pp3c17_6370V3.1"/>
    <property type="gene ID" value="Pp3c17_6370"/>
</dbReference>